<dbReference type="GO" id="GO:0016020">
    <property type="term" value="C:membrane"/>
    <property type="evidence" value="ECO:0007669"/>
    <property type="project" value="UniProtKB-SubCell"/>
</dbReference>
<protein>
    <submittedName>
        <fullName evidence="8">G-protein coupled receptors family 1 profile domain-containing protein</fullName>
    </submittedName>
</protein>
<feature type="transmembrane region" description="Helical" evidence="5">
    <location>
        <begin position="420"/>
        <end position="442"/>
    </location>
</feature>
<evidence type="ECO:0000256" key="4">
    <source>
        <dbReference type="ARBA" id="ARBA00023136"/>
    </source>
</evidence>
<dbReference type="WBParaSite" id="PgR004_g049_t02">
    <property type="protein sequence ID" value="PgR004_g049_t02"/>
    <property type="gene ID" value="PgR004_g049"/>
</dbReference>
<feature type="transmembrane region" description="Helical" evidence="5">
    <location>
        <begin position="374"/>
        <end position="394"/>
    </location>
</feature>
<evidence type="ECO:0000256" key="2">
    <source>
        <dbReference type="ARBA" id="ARBA00022692"/>
    </source>
</evidence>
<name>A0A915AAQ7_PARUN</name>
<keyword evidence="3 5" id="KW-1133">Transmembrane helix</keyword>
<dbReference type="Gene3D" id="1.20.1070.10">
    <property type="entry name" value="Rhodopsin 7-helix transmembrane proteins"/>
    <property type="match status" value="1"/>
</dbReference>
<dbReference type="PROSITE" id="PS50262">
    <property type="entry name" value="G_PROTEIN_RECEP_F1_2"/>
    <property type="match status" value="1"/>
</dbReference>
<keyword evidence="4 5" id="KW-0472">Membrane</keyword>
<evidence type="ECO:0000313" key="8">
    <source>
        <dbReference type="WBParaSite" id="PgR004_g049_t02"/>
    </source>
</evidence>
<sequence>MRAFFRRFSRGCYTFDDFYDNDPRASISLGEALSNDTLFMNMLSTNLIGAISSDSQLPQIVLKTRLLLQHFSLAAIKLQRTIDNALSTFRCATHTDSTQMLLYEGDDDTTNATDLNYEGEDFDEGCNSTILAYANIPNIKRFRMIARLAEIGIAIEAFLLVLVIANTIMLSTLLLQTKDHLSTATILFIFNILCSNVLFTASFLCLFSDLLDEKPFGQLSDESLEGWISPSLAIAETLNTHLFAGSDFNRHVIQETLYSLAQNGSLLGLTNLLILVLVVIHRSMEGKAIHLSKICVVTVFSLVWLFLFVTHIVFSALQFTAIHSIDEMFTRLALSRDSFDCASKAVSEYVEIGEHCDRVAPFHNFGVYLLRGHTFFTVTFLIFSLIVFMTTMGCHWKVRKQHHLLVNGARDQAPQQRRETLFNTLLLSIGAYFVSVAGQTFIEIAVFCVHNRDDVAEKAQWYQLARIAAFTDPLFNPLLVSVRTPALRRKIRCYVRYMSSLLALICCPWRRHLHLSVKRTKARTSSTTGTADSSNSHRTVATHSDELTLKFLCAQQVVRTSSMCGRSVTSQTHNSVV</sequence>
<dbReference type="Proteomes" id="UP000887569">
    <property type="component" value="Unplaced"/>
</dbReference>
<evidence type="ECO:0000256" key="1">
    <source>
        <dbReference type="ARBA" id="ARBA00004370"/>
    </source>
</evidence>
<keyword evidence="7" id="KW-1185">Reference proteome</keyword>
<evidence type="ECO:0000259" key="6">
    <source>
        <dbReference type="PROSITE" id="PS50262"/>
    </source>
</evidence>
<feature type="transmembrane region" description="Helical" evidence="5">
    <location>
        <begin position="294"/>
        <end position="314"/>
    </location>
</feature>
<feature type="transmembrane region" description="Helical" evidence="5">
    <location>
        <begin position="148"/>
        <end position="174"/>
    </location>
</feature>
<feature type="transmembrane region" description="Helical" evidence="5">
    <location>
        <begin position="264"/>
        <end position="282"/>
    </location>
</feature>
<comment type="subcellular location">
    <subcellularLocation>
        <location evidence="1">Membrane</location>
    </subcellularLocation>
</comment>
<evidence type="ECO:0000256" key="3">
    <source>
        <dbReference type="ARBA" id="ARBA00022989"/>
    </source>
</evidence>
<proteinExistence type="predicted"/>
<feature type="transmembrane region" description="Helical" evidence="5">
    <location>
        <begin position="186"/>
        <end position="207"/>
    </location>
</feature>
<organism evidence="7 8">
    <name type="scientific">Parascaris univalens</name>
    <name type="common">Nematode worm</name>
    <dbReference type="NCBI Taxonomy" id="6257"/>
    <lineage>
        <taxon>Eukaryota</taxon>
        <taxon>Metazoa</taxon>
        <taxon>Ecdysozoa</taxon>
        <taxon>Nematoda</taxon>
        <taxon>Chromadorea</taxon>
        <taxon>Rhabditida</taxon>
        <taxon>Spirurina</taxon>
        <taxon>Ascaridomorpha</taxon>
        <taxon>Ascaridoidea</taxon>
        <taxon>Ascarididae</taxon>
        <taxon>Parascaris</taxon>
    </lineage>
</organism>
<accession>A0A915AAQ7</accession>
<dbReference type="InterPro" id="IPR017452">
    <property type="entry name" value="GPCR_Rhodpsn_7TM"/>
</dbReference>
<dbReference type="AlphaFoldDB" id="A0A915AAQ7"/>
<reference evidence="8" key="1">
    <citation type="submission" date="2022-11" db="UniProtKB">
        <authorList>
            <consortium name="WormBaseParasite"/>
        </authorList>
    </citation>
    <scope>IDENTIFICATION</scope>
</reference>
<evidence type="ECO:0000256" key="5">
    <source>
        <dbReference type="SAM" id="Phobius"/>
    </source>
</evidence>
<evidence type="ECO:0000313" key="7">
    <source>
        <dbReference type="Proteomes" id="UP000887569"/>
    </source>
</evidence>
<feature type="domain" description="G-protein coupled receptors family 1 profile" evidence="6">
    <location>
        <begin position="165"/>
        <end position="480"/>
    </location>
</feature>
<keyword evidence="2 5" id="KW-0812">Transmembrane</keyword>